<dbReference type="InterPro" id="IPR045469">
    <property type="entry name" value="Nis1"/>
</dbReference>
<accession>A0A6A4IFI4</accession>
<proteinExistence type="predicted"/>
<feature type="signal peptide" evidence="1">
    <location>
        <begin position="1"/>
        <end position="22"/>
    </location>
</feature>
<keyword evidence="3" id="KW-1185">Reference proteome</keyword>
<dbReference type="Proteomes" id="UP000799118">
    <property type="component" value="Unassembled WGS sequence"/>
</dbReference>
<keyword evidence="1" id="KW-0732">Signal</keyword>
<sequence>MRFFSALFSLLAVATTAVVAQTADIGAPADMTEVPAGSSFTAMIQRPDTISSSTEIAVVIGLLTCLEGCPTPAQEMGTILYNGGFDPQFTTTPGTGAFPPHQNFTLTVPANFPKGNAQMGVAHFFLLGVSFAILARKRSG</sequence>
<feature type="chain" id="PRO_5025483629" evidence="1">
    <location>
        <begin position="23"/>
        <end position="140"/>
    </location>
</feature>
<reference evidence="2" key="1">
    <citation type="journal article" date="2019" name="Environ. Microbiol.">
        <title>Fungal ecological strategies reflected in gene transcription - a case study of two litter decomposers.</title>
        <authorList>
            <person name="Barbi F."/>
            <person name="Kohler A."/>
            <person name="Barry K."/>
            <person name="Baskaran P."/>
            <person name="Daum C."/>
            <person name="Fauchery L."/>
            <person name="Ihrmark K."/>
            <person name="Kuo A."/>
            <person name="LaButti K."/>
            <person name="Lipzen A."/>
            <person name="Morin E."/>
            <person name="Grigoriev I.V."/>
            <person name="Henrissat B."/>
            <person name="Lindahl B."/>
            <person name="Martin F."/>
        </authorList>
    </citation>
    <scope>NUCLEOTIDE SEQUENCE</scope>
    <source>
        <strain evidence="2">JB14</strain>
    </source>
</reference>
<organism evidence="2 3">
    <name type="scientific">Gymnopus androsaceus JB14</name>
    <dbReference type="NCBI Taxonomy" id="1447944"/>
    <lineage>
        <taxon>Eukaryota</taxon>
        <taxon>Fungi</taxon>
        <taxon>Dikarya</taxon>
        <taxon>Basidiomycota</taxon>
        <taxon>Agaricomycotina</taxon>
        <taxon>Agaricomycetes</taxon>
        <taxon>Agaricomycetidae</taxon>
        <taxon>Agaricales</taxon>
        <taxon>Marasmiineae</taxon>
        <taxon>Omphalotaceae</taxon>
        <taxon>Gymnopus</taxon>
    </lineage>
</organism>
<dbReference type="Pfam" id="PF19271">
    <property type="entry name" value="Nis1"/>
    <property type="match status" value="1"/>
</dbReference>
<protein>
    <submittedName>
        <fullName evidence="2">Uncharacterized protein</fullName>
    </submittedName>
</protein>
<evidence type="ECO:0000313" key="2">
    <source>
        <dbReference type="EMBL" id="KAE9407867.1"/>
    </source>
</evidence>
<name>A0A6A4IFI4_9AGAR</name>
<evidence type="ECO:0000256" key="1">
    <source>
        <dbReference type="SAM" id="SignalP"/>
    </source>
</evidence>
<gene>
    <name evidence="2" type="ORF">BT96DRAFT_808685</name>
</gene>
<dbReference type="OrthoDB" id="2841294at2759"/>
<evidence type="ECO:0000313" key="3">
    <source>
        <dbReference type="Proteomes" id="UP000799118"/>
    </source>
</evidence>
<dbReference type="AlphaFoldDB" id="A0A6A4IFI4"/>
<dbReference type="EMBL" id="ML769393">
    <property type="protein sequence ID" value="KAE9407867.1"/>
    <property type="molecule type" value="Genomic_DNA"/>
</dbReference>